<keyword evidence="3" id="KW-1185">Reference proteome</keyword>
<organism evidence="2 3">
    <name type="scientific">Xanthomonas codiaei</name>
    <dbReference type="NCBI Taxonomy" id="56463"/>
    <lineage>
        <taxon>Bacteria</taxon>
        <taxon>Pseudomonadati</taxon>
        <taxon>Pseudomonadota</taxon>
        <taxon>Gammaproteobacteria</taxon>
        <taxon>Lysobacterales</taxon>
        <taxon>Lysobacteraceae</taxon>
        <taxon>Xanthomonas</taxon>
    </lineage>
</organism>
<comment type="caution">
    <text evidence="2">The sequence shown here is derived from an EMBL/GenBank/DDBJ whole genome shotgun (WGS) entry which is preliminary data.</text>
</comment>
<sequence length="222" mass="25079">NHANMYVRMQEAAVRIYTSDKYAKRGEVGEIALHAICRDFFETFPIAPRVFYLTASNDVVKSFDMVHVRYPDSGEIELWLGEAKLYEDSDSAISEAIASVKAHIDQGFLNREKLIIGPQLSKHIPRYEEIRNIFSVQTSLDNLFATAVFPICIMASSQSTATAKKHDSKYSNDIQKELSEINLKLNNSGLRQKIKIVLIYFPLASKSQLADAFDRKLKGLNA</sequence>
<name>A0ABW9MSX5_9XANT</name>
<evidence type="ECO:0000259" key="1">
    <source>
        <dbReference type="Pfam" id="PF08878"/>
    </source>
</evidence>
<reference evidence="2 3" key="1">
    <citation type="submission" date="2024-11" db="EMBL/GenBank/DDBJ databases">
        <title>Genome sequencing of Xanthomonas codiaei.</title>
        <authorList>
            <person name="Studholme D.J."/>
        </authorList>
    </citation>
    <scope>NUCLEOTIDE SEQUENCE [LARGE SCALE GENOMIC DNA]</scope>
    <source>
        <strain evidence="2 3">NCPPB 4350</strain>
    </source>
</reference>
<dbReference type="Pfam" id="PF08878">
    <property type="entry name" value="HamA"/>
    <property type="match status" value="1"/>
</dbReference>
<proteinExistence type="predicted"/>
<dbReference type="EMBL" id="JBJGBS010000190">
    <property type="protein sequence ID" value="MFO3707348.1"/>
    <property type="molecule type" value="Genomic_DNA"/>
</dbReference>
<feature type="non-terminal residue" evidence="2">
    <location>
        <position position="1"/>
    </location>
</feature>
<feature type="domain" description="Anti-bacteriophage protein A/HamA C-terminal" evidence="1">
    <location>
        <begin position="5"/>
        <end position="217"/>
    </location>
</feature>
<gene>
    <name evidence="2" type="ORF">ACI6Q5_20805</name>
</gene>
<dbReference type="RefSeq" id="WP_410049874.1">
    <property type="nucleotide sequence ID" value="NZ_JBJGBS010000190.1"/>
</dbReference>
<evidence type="ECO:0000313" key="2">
    <source>
        <dbReference type="EMBL" id="MFO3707348.1"/>
    </source>
</evidence>
<protein>
    <submittedName>
        <fullName evidence="2">DUF1837 domain-containing protein</fullName>
    </submittedName>
</protein>
<accession>A0ABW9MSX5</accession>
<evidence type="ECO:0000313" key="3">
    <source>
        <dbReference type="Proteomes" id="UP001637990"/>
    </source>
</evidence>
<dbReference type="InterPro" id="IPR014976">
    <property type="entry name" value="AbpA_HamA_C"/>
</dbReference>
<dbReference type="Proteomes" id="UP001637990">
    <property type="component" value="Unassembled WGS sequence"/>
</dbReference>